<dbReference type="InterPro" id="IPR013216">
    <property type="entry name" value="Methyltransf_11"/>
</dbReference>
<proteinExistence type="predicted"/>
<organism evidence="2 3">
    <name type="scientific">Qipengyuania gelatinilytica</name>
    <dbReference type="NCBI Taxonomy" id="2867231"/>
    <lineage>
        <taxon>Bacteria</taxon>
        <taxon>Pseudomonadati</taxon>
        <taxon>Pseudomonadota</taxon>
        <taxon>Alphaproteobacteria</taxon>
        <taxon>Sphingomonadales</taxon>
        <taxon>Erythrobacteraceae</taxon>
        <taxon>Qipengyuania</taxon>
    </lineage>
</organism>
<sequence length="301" mass="32748">MSGKPQDEKAWGEFWARNARKGGGGCMPQRWAAIEQAQQAAWKGFIERVPGTPRVLDLATGDGRVLAWLMHMRPGIEATGTDLAPQLPPPPPGAKVMAGVAMEELPFDDASFDAITSQFGFEYGDTSRSAMEVARVLAKDGRVGLMVHRGDGPILEHNAVRREQIGWVLSEKDLFTHVRNALASDDADGALALATEVTREGSERWGQTSPGWEIPEAVRRTLIYGARGSRQQLLGTLDQIEHQAGNEIGRIDSLGRACAAADDRDMLMAHFRDAGLALIDTTEVCEPSGRAFADFLTLEWA</sequence>
<dbReference type="SUPFAM" id="SSF53335">
    <property type="entry name" value="S-adenosyl-L-methionine-dependent methyltransferases"/>
    <property type="match status" value="1"/>
</dbReference>
<dbReference type="Proteomes" id="UP000824321">
    <property type="component" value="Chromosome"/>
</dbReference>
<name>A0ABX9A0K0_9SPHN</name>
<evidence type="ECO:0000259" key="1">
    <source>
        <dbReference type="Pfam" id="PF08241"/>
    </source>
</evidence>
<dbReference type="GO" id="GO:0032259">
    <property type="term" value="P:methylation"/>
    <property type="evidence" value="ECO:0007669"/>
    <property type="project" value="UniProtKB-KW"/>
</dbReference>
<feature type="domain" description="Methyltransferase type 11" evidence="1">
    <location>
        <begin position="56"/>
        <end position="143"/>
    </location>
</feature>
<dbReference type="GO" id="GO:0008168">
    <property type="term" value="F:methyltransferase activity"/>
    <property type="evidence" value="ECO:0007669"/>
    <property type="project" value="UniProtKB-KW"/>
</dbReference>
<reference evidence="2 3" key="1">
    <citation type="submission" date="2021-08" db="EMBL/GenBank/DDBJ databases">
        <title>Comparative Genomics Analysis of the Genus Qipengyuania Reveals Extensive Genetic Diversity and Metabolic Versatility, Including the Description of Fifteen Novel Species.</title>
        <authorList>
            <person name="Liu Y."/>
        </authorList>
    </citation>
    <scope>NUCLEOTIDE SEQUENCE [LARGE SCALE GENOMIC DNA]</scope>
    <source>
        <strain evidence="2 3">1NDH1</strain>
    </source>
</reference>
<protein>
    <submittedName>
        <fullName evidence="2">Class I SAM-dependent methyltransferase</fullName>
    </submittedName>
</protein>
<keyword evidence="3" id="KW-1185">Reference proteome</keyword>
<dbReference type="Gene3D" id="3.40.50.150">
    <property type="entry name" value="Vaccinia Virus protein VP39"/>
    <property type="match status" value="1"/>
</dbReference>
<dbReference type="CDD" id="cd02440">
    <property type="entry name" value="AdoMet_MTases"/>
    <property type="match status" value="1"/>
</dbReference>
<dbReference type="Pfam" id="PF08241">
    <property type="entry name" value="Methyltransf_11"/>
    <property type="match status" value="1"/>
</dbReference>
<evidence type="ECO:0000313" key="3">
    <source>
        <dbReference type="Proteomes" id="UP000824321"/>
    </source>
</evidence>
<accession>A0ABX9A0K0</accession>
<gene>
    <name evidence="2" type="ORF">K3136_11910</name>
</gene>
<dbReference type="RefSeq" id="WP_221430521.1">
    <property type="nucleotide sequence ID" value="NZ_CP081294.1"/>
</dbReference>
<evidence type="ECO:0000313" key="2">
    <source>
        <dbReference type="EMBL" id="QZD94778.1"/>
    </source>
</evidence>
<dbReference type="EMBL" id="CP081294">
    <property type="protein sequence ID" value="QZD94778.1"/>
    <property type="molecule type" value="Genomic_DNA"/>
</dbReference>
<keyword evidence="2" id="KW-0808">Transferase</keyword>
<keyword evidence="2" id="KW-0489">Methyltransferase</keyword>
<dbReference type="InterPro" id="IPR029063">
    <property type="entry name" value="SAM-dependent_MTases_sf"/>
</dbReference>